<name>A0ABN9SNH3_9DINO</name>
<feature type="region of interest" description="Disordered" evidence="1">
    <location>
        <begin position="258"/>
        <end position="291"/>
    </location>
</feature>
<organism evidence="2 3">
    <name type="scientific">Prorocentrum cordatum</name>
    <dbReference type="NCBI Taxonomy" id="2364126"/>
    <lineage>
        <taxon>Eukaryota</taxon>
        <taxon>Sar</taxon>
        <taxon>Alveolata</taxon>
        <taxon>Dinophyceae</taxon>
        <taxon>Prorocentrales</taxon>
        <taxon>Prorocentraceae</taxon>
        <taxon>Prorocentrum</taxon>
    </lineage>
</organism>
<feature type="region of interest" description="Disordered" evidence="1">
    <location>
        <begin position="85"/>
        <end position="139"/>
    </location>
</feature>
<feature type="compositionally biased region" description="Basic residues" evidence="1">
    <location>
        <begin position="258"/>
        <end position="280"/>
    </location>
</feature>
<feature type="non-terminal residue" evidence="2">
    <location>
        <position position="1"/>
    </location>
</feature>
<sequence length="371" mass="37638">SHLGPSGPAQEIPQLAPGPAAGHVRGGARPPRSPRAPSRQPRRGFGGSGRWRRGCRRGGHSSRHADVAPGPSLCVRADRQCLHPGSPDDCSPKGPDRSHDGQPGDLPVGAARRLASCTTAGSPGGMARRGSPAHDSCRSAAGRAGAATAGASGEHGGAHGARSVCWSLRRSLRWSLRCDDCRQRGCAHARCGGDRRGGLRRREAGPGCHDPATAAAIPGRLRWRCSPAAGSGHRPGAAPGPPAPARGFLRARDAAALRQRRVHRSGARARAGSVRRRRAPPRGGGARGAGFAAPVPNFRACTSGGCGKRGCGPRGPAAPVHAVLVLSQGAAGGGGEGRGARRARGAAEGEGGAEAEGRVPVLKERGLTSTL</sequence>
<comment type="caution">
    <text evidence="2">The sequence shown here is derived from an EMBL/GenBank/DDBJ whole genome shotgun (WGS) entry which is preliminary data.</text>
</comment>
<gene>
    <name evidence="2" type="ORF">PCOR1329_LOCUS31104</name>
</gene>
<feature type="compositionally biased region" description="Low complexity" evidence="1">
    <location>
        <begin position="27"/>
        <end position="39"/>
    </location>
</feature>
<reference evidence="2" key="1">
    <citation type="submission" date="2023-10" db="EMBL/GenBank/DDBJ databases">
        <authorList>
            <person name="Chen Y."/>
            <person name="Shah S."/>
            <person name="Dougan E. K."/>
            <person name="Thang M."/>
            <person name="Chan C."/>
        </authorList>
    </citation>
    <scope>NUCLEOTIDE SEQUENCE [LARGE SCALE GENOMIC DNA]</scope>
</reference>
<feature type="compositionally biased region" description="Basic residues" evidence="1">
    <location>
        <begin position="50"/>
        <end position="62"/>
    </location>
</feature>
<dbReference type="Proteomes" id="UP001189429">
    <property type="component" value="Unassembled WGS sequence"/>
</dbReference>
<feature type="region of interest" description="Disordered" evidence="1">
    <location>
        <begin position="1"/>
        <end position="72"/>
    </location>
</feature>
<feature type="compositionally biased region" description="Basic and acidic residues" evidence="1">
    <location>
        <begin position="90"/>
        <end position="102"/>
    </location>
</feature>
<feature type="compositionally biased region" description="Basic and acidic residues" evidence="1">
    <location>
        <begin position="355"/>
        <end position="371"/>
    </location>
</feature>
<dbReference type="EMBL" id="CAUYUJ010012149">
    <property type="protein sequence ID" value="CAK0833384.1"/>
    <property type="molecule type" value="Genomic_DNA"/>
</dbReference>
<feature type="region of interest" description="Disordered" evidence="1">
    <location>
        <begin position="330"/>
        <end position="371"/>
    </location>
</feature>
<evidence type="ECO:0000313" key="2">
    <source>
        <dbReference type="EMBL" id="CAK0833384.1"/>
    </source>
</evidence>
<evidence type="ECO:0000313" key="3">
    <source>
        <dbReference type="Proteomes" id="UP001189429"/>
    </source>
</evidence>
<keyword evidence="3" id="KW-1185">Reference proteome</keyword>
<feature type="compositionally biased region" description="Low complexity" evidence="1">
    <location>
        <begin position="228"/>
        <end position="237"/>
    </location>
</feature>
<feature type="region of interest" description="Disordered" evidence="1">
    <location>
        <begin position="228"/>
        <end position="247"/>
    </location>
</feature>
<accession>A0ABN9SNH3</accession>
<proteinExistence type="predicted"/>
<evidence type="ECO:0000256" key="1">
    <source>
        <dbReference type="SAM" id="MobiDB-lite"/>
    </source>
</evidence>
<protein>
    <submittedName>
        <fullName evidence="2">Uncharacterized protein</fullName>
    </submittedName>
</protein>